<feature type="compositionally biased region" description="Basic residues" evidence="1">
    <location>
        <begin position="76"/>
        <end position="86"/>
    </location>
</feature>
<sequence length="151" mass="17938">MTVKRLQANVHVRNLEFWRKVRCHLCHGDLQIRTKWSVKNHPELNHIGLNWLDELKLSKKRERVIQTTERKAQNKSNKKYPKKRKQRPELNPTVSTGVKLELQVNYVKHLENGGLPSKSEVNAKCSPRHLEQNPPVKEMRKVEVKRKEERE</sequence>
<proteinExistence type="predicted"/>
<evidence type="ECO:0000313" key="2">
    <source>
        <dbReference type="EMBL" id="VUZ39912.1"/>
    </source>
</evidence>
<feature type="compositionally biased region" description="Basic and acidic residues" evidence="1">
    <location>
        <begin position="137"/>
        <end position="151"/>
    </location>
</feature>
<protein>
    <submittedName>
        <fullName evidence="2">Uncharacterized protein</fullName>
    </submittedName>
</protein>
<organism evidence="2 3">
    <name type="scientific">Hymenolepis diminuta</name>
    <name type="common">Rat tapeworm</name>
    <dbReference type="NCBI Taxonomy" id="6216"/>
    <lineage>
        <taxon>Eukaryota</taxon>
        <taxon>Metazoa</taxon>
        <taxon>Spiralia</taxon>
        <taxon>Lophotrochozoa</taxon>
        <taxon>Platyhelminthes</taxon>
        <taxon>Cestoda</taxon>
        <taxon>Eucestoda</taxon>
        <taxon>Cyclophyllidea</taxon>
        <taxon>Hymenolepididae</taxon>
        <taxon>Hymenolepis</taxon>
    </lineage>
</organism>
<keyword evidence="3" id="KW-1185">Reference proteome</keyword>
<name>A0A564XY39_HYMDI</name>
<gene>
    <name evidence="2" type="ORF">WMSIL1_LOCUS1062</name>
</gene>
<accession>A0A564XY39</accession>
<feature type="region of interest" description="Disordered" evidence="1">
    <location>
        <begin position="112"/>
        <end position="151"/>
    </location>
</feature>
<reference evidence="2 3" key="1">
    <citation type="submission" date="2019-07" db="EMBL/GenBank/DDBJ databases">
        <authorList>
            <person name="Jastrzebski P J."/>
            <person name="Paukszto L."/>
            <person name="Jastrzebski P J."/>
        </authorList>
    </citation>
    <scope>NUCLEOTIDE SEQUENCE [LARGE SCALE GENOMIC DNA]</scope>
    <source>
        <strain evidence="2 3">WMS-il1</strain>
    </source>
</reference>
<dbReference type="AlphaFoldDB" id="A0A564XY39"/>
<dbReference type="Proteomes" id="UP000321570">
    <property type="component" value="Unassembled WGS sequence"/>
</dbReference>
<evidence type="ECO:0000256" key="1">
    <source>
        <dbReference type="SAM" id="MobiDB-lite"/>
    </source>
</evidence>
<evidence type="ECO:0000313" key="3">
    <source>
        <dbReference type="Proteomes" id="UP000321570"/>
    </source>
</evidence>
<dbReference type="EMBL" id="CABIJS010000022">
    <property type="protein sequence ID" value="VUZ39912.1"/>
    <property type="molecule type" value="Genomic_DNA"/>
</dbReference>
<feature type="region of interest" description="Disordered" evidence="1">
    <location>
        <begin position="66"/>
        <end position="95"/>
    </location>
</feature>